<keyword evidence="1" id="KW-0812">Transmembrane</keyword>
<feature type="transmembrane region" description="Helical" evidence="1">
    <location>
        <begin position="42"/>
        <end position="62"/>
    </location>
</feature>
<reference evidence="2 3" key="1">
    <citation type="submission" date="2019-03" db="EMBL/GenBank/DDBJ databases">
        <title>Genomic Encyclopedia of Type Strains, Phase IV (KMG-IV): sequencing the most valuable type-strain genomes for metagenomic binning, comparative biology and taxonomic classification.</title>
        <authorList>
            <person name="Goeker M."/>
        </authorList>
    </citation>
    <scope>NUCLEOTIDE SEQUENCE [LARGE SCALE GENOMIC DNA]</scope>
    <source>
        <strain evidence="2 3">DSM 21100</strain>
    </source>
</reference>
<dbReference type="AlphaFoldDB" id="A0A4R3KTD8"/>
<evidence type="ECO:0000256" key="1">
    <source>
        <dbReference type="SAM" id="Phobius"/>
    </source>
</evidence>
<proteinExistence type="predicted"/>
<feature type="transmembrane region" description="Helical" evidence="1">
    <location>
        <begin position="127"/>
        <end position="147"/>
    </location>
</feature>
<dbReference type="Proteomes" id="UP000295807">
    <property type="component" value="Unassembled WGS sequence"/>
</dbReference>
<protein>
    <recommendedName>
        <fullName evidence="4">YhhN-like protein</fullName>
    </recommendedName>
</protein>
<evidence type="ECO:0000313" key="3">
    <source>
        <dbReference type="Proteomes" id="UP000295807"/>
    </source>
</evidence>
<dbReference type="EMBL" id="SMAD01000003">
    <property type="protein sequence ID" value="TCS88210.1"/>
    <property type="molecule type" value="Genomic_DNA"/>
</dbReference>
<feature type="transmembrane region" description="Helical" evidence="1">
    <location>
        <begin position="12"/>
        <end position="30"/>
    </location>
</feature>
<feature type="transmembrane region" description="Helical" evidence="1">
    <location>
        <begin position="201"/>
        <end position="218"/>
    </location>
</feature>
<evidence type="ECO:0000313" key="2">
    <source>
        <dbReference type="EMBL" id="TCS88210.1"/>
    </source>
</evidence>
<name>A0A4R3KTD8_9SPHI</name>
<sequence length="223" mass="25703">MLLSLEPDILNIFRKISLFGALIPFSISLLRFRQIPRRFKLIIVFTLISTIGELTATVLVLLRTGNTLPGLHIYTLAEGVILLLFYSQLLLKKIRPAFFWITIVFFSLFTILNSIFLQSIFEINSNARTVEALLILGCAILFYFHLLESEETESIKRSLLWINNAIFLYFSVSLLFFISGSYVLTNYPMSVSKLIWDMHKVFHLIFQIILARGIWLLGKKAAF</sequence>
<feature type="transmembrane region" description="Helical" evidence="1">
    <location>
        <begin position="68"/>
        <end position="86"/>
    </location>
</feature>
<gene>
    <name evidence="2" type="ORF">EDD80_10372</name>
</gene>
<accession>A0A4R3KTD8</accession>
<feature type="transmembrane region" description="Helical" evidence="1">
    <location>
        <begin position="159"/>
        <end position="181"/>
    </location>
</feature>
<keyword evidence="1" id="KW-1133">Transmembrane helix</keyword>
<evidence type="ECO:0008006" key="4">
    <source>
        <dbReference type="Google" id="ProtNLM"/>
    </source>
</evidence>
<organism evidence="2 3">
    <name type="scientific">Anseongella ginsenosidimutans</name>
    <dbReference type="NCBI Taxonomy" id="496056"/>
    <lineage>
        <taxon>Bacteria</taxon>
        <taxon>Pseudomonadati</taxon>
        <taxon>Bacteroidota</taxon>
        <taxon>Sphingobacteriia</taxon>
        <taxon>Sphingobacteriales</taxon>
        <taxon>Sphingobacteriaceae</taxon>
        <taxon>Anseongella</taxon>
    </lineage>
</organism>
<comment type="caution">
    <text evidence="2">The sequence shown here is derived from an EMBL/GenBank/DDBJ whole genome shotgun (WGS) entry which is preliminary data.</text>
</comment>
<feature type="transmembrane region" description="Helical" evidence="1">
    <location>
        <begin position="98"/>
        <end position="121"/>
    </location>
</feature>
<keyword evidence="1" id="KW-0472">Membrane</keyword>
<keyword evidence="3" id="KW-1185">Reference proteome</keyword>